<feature type="coiled-coil region" evidence="1">
    <location>
        <begin position="184"/>
        <end position="229"/>
    </location>
</feature>
<evidence type="ECO:0000313" key="4">
    <source>
        <dbReference type="Proteomes" id="UP000730481"/>
    </source>
</evidence>
<evidence type="ECO:0000313" key="3">
    <source>
        <dbReference type="EMBL" id="KAF4343938.1"/>
    </source>
</evidence>
<feature type="region of interest" description="Disordered" evidence="2">
    <location>
        <begin position="27"/>
        <end position="88"/>
    </location>
</feature>
<sequence length="494" mass="55550">MSETERKFNESREKTYPRRIWEGVKSQISPKSVSKQRLAASTMEKEIQEPDQKTMDLTPQSTALIRPSGPRGPRAITGSNQPVSPASPQVLTSSLYSEQPIEPGQQFQNQPPVNFPDQSLQPTVNGVYDNSAYVTKSSAVHTVKELPLIPTSDQAEAVTYLNDEIDVIKEDSFGLIIQDQGKLIDELRADKEASSQRMDSERERYLNQIQELNQEVTKWKSRAIDAASKSADVHAQIPLSRPESELIKDWQNLAFDVRNFVANHFGSVSNSRLGHWVRARGDWLQDIGAEAAPGKRAAQALIEASIWNALVMLVFGHDKVNGPMCWAGRYHRSLKTLVRDLQRDQTQKDTEQFTSLIYQWGTLTANIVATIQSAGHRDEQVHNVVQDIEELLLPCRSRLSSSEPYRRDLRALVNKAIDMDFKLCGQTSYYLVGWPNGGRYDVPFEKTIMKLAQGSPQSSRTVRFMMQPCLFRAGGHGGSSEEFVVIDQCSVWVS</sequence>
<dbReference type="AlphaFoldDB" id="A0A9P5AS39"/>
<evidence type="ECO:0000256" key="1">
    <source>
        <dbReference type="SAM" id="Coils"/>
    </source>
</evidence>
<proteinExistence type="predicted"/>
<gene>
    <name evidence="3" type="ORF">FBEOM_2095</name>
</gene>
<name>A0A9P5AS39_9HYPO</name>
<protein>
    <submittedName>
        <fullName evidence="3">Amino acid transporter AAT family</fullName>
    </submittedName>
</protein>
<feature type="compositionally biased region" description="Polar residues" evidence="2">
    <location>
        <begin position="77"/>
        <end position="88"/>
    </location>
</feature>
<evidence type="ECO:0000256" key="2">
    <source>
        <dbReference type="SAM" id="MobiDB-lite"/>
    </source>
</evidence>
<reference evidence="3" key="2">
    <citation type="submission" date="2020-02" db="EMBL/GenBank/DDBJ databases">
        <title>Identification and distribution of gene clusters putatively required for synthesis of sphingolipid metabolism inhibitors in phylogenetically diverse species of the filamentous fungus Fusarium.</title>
        <authorList>
            <person name="Kim H.-S."/>
            <person name="Busman M."/>
            <person name="Brown D.W."/>
            <person name="Divon H."/>
            <person name="Uhlig S."/>
            <person name="Proctor R.H."/>
        </authorList>
    </citation>
    <scope>NUCLEOTIDE SEQUENCE</scope>
    <source>
        <strain evidence="3">NRRL 25174</strain>
    </source>
</reference>
<comment type="caution">
    <text evidence="3">The sequence shown here is derived from an EMBL/GenBank/DDBJ whole genome shotgun (WGS) entry which is preliminary data.</text>
</comment>
<dbReference type="EMBL" id="PVQB02000072">
    <property type="protein sequence ID" value="KAF4343938.1"/>
    <property type="molecule type" value="Genomic_DNA"/>
</dbReference>
<dbReference type="Proteomes" id="UP000730481">
    <property type="component" value="Unassembled WGS sequence"/>
</dbReference>
<feature type="compositionally biased region" description="Basic and acidic residues" evidence="2">
    <location>
        <begin position="43"/>
        <end position="54"/>
    </location>
</feature>
<keyword evidence="4" id="KW-1185">Reference proteome</keyword>
<organism evidence="3 4">
    <name type="scientific">Fusarium beomiforme</name>
    <dbReference type="NCBI Taxonomy" id="44412"/>
    <lineage>
        <taxon>Eukaryota</taxon>
        <taxon>Fungi</taxon>
        <taxon>Dikarya</taxon>
        <taxon>Ascomycota</taxon>
        <taxon>Pezizomycotina</taxon>
        <taxon>Sordariomycetes</taxon>
        <taxon>Hypocreomycetidae</taxon>
        <taxon>Hypocreales</taxon>
        <taxon>Nectriaceae</taxon>
        <taxon>Fusarium</taxon>
        <taxon>Fusarium burgessii species complex</taxon>
    </lineage>
</organism>
<accession>A0A9P5AS39</accession>
<keyword evidence="1" id="KW-0175">Coiled coil</keyword>
<dbReference type="OrthoDB" id="5056261at2759"/>
<reference evidence="3" key="1">
    <citation type="journal article" date="2017" name="Mycologia">
        <title>Fusarium algeriense, sp. nov., a novel toxigenic crown rot pathogen of durum wheat from Algeria is nested in the Fusarium burgessii species complex.</title>
        <authorList>
            <person name="Laraba I."/>
            <person name="Keddad A."/>
            <person name="Boureghda H."/>
            <person name="Abdallah N."/>
            <person name="Vaughan M.M."/>
            <person name="Proctor R.H."/>
            <person name="Busman M."/>
            <person name="O'Donnell K."/>
        </authorList>
    </citation>
    <scope>NUCLEOTIDE SEQUENCE</scope>
    <source>
        <strain evidence="3">NRRL 25174</strain>
    </source>
</reference>